<dbReference type="EMBL" id="LR881183">
    <property type="protein sequence ID" value="CAD5243800.1"/>
    <property type="molecule type" value="Genomic_DNA"/>
</dbReference>
<protein>
    <recommendedName>
        <fullName evidence="3">Polysaccharide deacetylase</fullName>
    </recommendedName>
</protein>
<dbReference type="Pfam" id="PF10096">
    <property type="entry name" value="DUF2334"/>
    <property type="match status" value="1"/>
</dbReference>
<gene>
    <name evidence="1" type="ORF">TIRI35C_0646</name>
</gene>
<dbReference type="Proteomes" id="UP000516304">
    <property type="component" value="Chromosome TIRI35C"/>
</dbReference>
<dbReference type="GeneID" id="58918382"/>
<proteinExistence type="predicted"/>
<evidence type="ECO:0008006" key="3">
    <source>
        <dbReference type="Google" id="ProtNLM"/>
    </source>
</evidence>
<dbReference type="Gene3D" id="3.20.20.370">
    <property type="entry name" value="Glycoside hydrolase/deacetylase"/>
    <property type="match status" value="1"/>
</dbReference>
<evidence type="ECO:0000313" key="1">
    <source>
        <dbReference type="EMBL" id="CAD5243800.1"/>
    </source>
</evidence>
<organism evidence="1 2">
    <name type="scientific">Thermococcus camini</name>
    <dbReference type="NCBI Taxonomy" id="2016373"/>
    <lineage>
        <taxon>Archaea</taxon>
        <taxon>Methanobacteriati</taxon>
        <taxon>Methanobacteriota</taxon>
        <taxon>Thermococci</taxon>
        <taxon>Thermococcales</taxon>
        <taxon>Thermococcaceae</taxon>
        <taxon>Thermococcus</taxon>
    </lineage>
</organism>
<name>A0A7G2D5V2_9EURY</name>
<sequence length="241" mass="26865">MKAEVSAIIIIVLVFAASSSISAPAYIPRFGDFAILIHDVGPGYFEQLKEITALIDAYSLQNVTYLFVIPNHGGGMPLEDYPAFVAFLGRLKAEGYHVELHGYTHIGDEFDCNSTAAEEKLELGLRALKLLNVTPEYFIAPRYSLSEDALAVLLSRNITVIGEDFVYFPNGTVEPVCNREYTWYLPSPFLDYQLVSARASYAHTRGTFFLSIHPGAVNNDAGMEFLREFLGFLKAHEKRNP</sequence>
<dbReference type="RefSeq" id="WP_188201707.1">
    <property type="nucleotide sequence ID" value="NZ_LR881183.1"/>
</dbReference>
<evidence type="ECO:0000313" key="2">
    <source>
        <dbReference type="Proteomes" id="UP000516304"/>
    </source>
</evidence>
<dbReference type="InterPro" id="IPR018763">
    <property type="entry name" value="DUF2334"/>
</dbReference>
<accession>A0A7G2D5V2</accession>
<dbReference type="GO" id="GO:0005975">
    <property type="term" value="P:carbohydrate metabolic process"/>
    <property type="evidence" value="ECO:0007669"/>
    <property type="project" value="InterPro"/>
</dbReference>
<keyword evidence="2" id="KW-1185">Reference proteome</keyword>
<dbReference type="SUPFAM" id="SSF88713">
    <property type="entry name" value="Glycoside hydrolase/deacetylase"/>
    <property type="match status" value="1"/>
</dbReference>
<dbReference type="InterPro" id="IPR011330">
    <property type="entry name" value="Glyco_hydro/deAcase_b/a-brl"/>
</dbReference>
<reference evidence="1 2" key="1">
    <citation type="submission" date="2020-09" db="EMBL/GenBank/DDBJ databases">
        <authorList>
            <person name="Courtine D."/>
        </authorList>
    </citation>
    <scope>NUCLEOTIDE SEQUENCE [LARGE SCALE GENOMIC DNA]</scope>
    <source>
        <strain evidence="1 2">IRI35c</strain>
    </source>
</reference>
<dbReference type="AlphaFoldDB" id="A0A7G2D5V2"/>
<dbReference type="KEGG" id="tcq:TIRI35C_0646"/>